<evidence type="ECO:0000256" key="1">
    <source>
        <dbReference type="ARBA" id="ARBA00007358"/>
    </source>
</evidence>
<dbReference type="Gene3D" id="1.20.1090.10">
    <property type="entry name" value="Dehydroquinate synthase-like - alpha domain"/>
    <property type="match status" value="1"/>
</dbReference>
<evidence type="ECO:0000256" key="3">
    <source>
        <dbReference type="ARBA" id="ARBA00023027"/>
    </source>
</evidence>
<dbReference type="Gene3D" id="3.40.50.1970">
    <property type="match status" value="1"/>
</dbReference>
<dbReference type="InterPro" id="IPR018211">
    <property type="entry name" value="ADH_Fe_CS"/>
</dbReference>
<dbReference type="PANTHER" id="PTHR11496:SF102">
    <property type="entry name" value="ALCOHOL DEHYDROGENASE 4"/>
    <property type="match status" value="1"/>
</dbReference>
<evidence type="ECO:0000259" key="4">
    <source>
        <dbReference type="Pfam" id="PF00465"/>
    </source>
</evidence>
<comment type="similarity">
    <text evidence="1">Belongs to the iron-containing alcohol dehydrogenase family.</text>
</comment>
<feature type="domain" description="Fe-containing alcohol dehydrogenase-like C-terminal" evidence="5">
    <location>
        <begin position="186"/>
        <end position="377"/>
    </location>
</feature>
<dbReference type="AlphaFoldDB" id="A0A484SP69"/>
<keyword evidence="3" id="KW-0520">NAD</keyword>
<accession>A0A484SP69</accession>
<dbReference type="PROSITE" id="PS00913">
    <property type="entry name" value="ADH_IRON_1"/>
    <property type="match status" value="1"/>
</dbReference>
<dbReference type="PANTHER" id="PTHR11496">
    <property type="entry name" value="ALCOHOL DEHYDROGENASE"/>
    <property type="match status" value="1"/>
</dbReference>
<dbReference type="EMBL" id="CAADID010000014">
    <property type="protein sequence ID" value="VFR64542.1"/>
    <property type="molecule type" value="Genomic_DNA"/>
</dbReference>
<dbReference type="Pfam" id="PF25137">
    <property type="entry name" value="ADH_Fe_C"/>
    <property type="match status" value="1"/>
</dbReference>
<organism evidence="8">
    <name type="scientific">plant metagenome</name>
    <dbReference type="NCBI Taxonomy" id="1297885"/>
    <lineage>
        <taxon>unclassified sequences</taxon>
        <taxon>metagenomes</taxon>
        <taxon>organismal metagenomes</taxon>
    </lineage>
</organism>
<evidence type="ECO:0000313" key="8">
    <source>
        <dbReference type="EMBL" id="VFR64542.1"/>
    </source>
</evidence>
<feature type="domain" description="Alcohol dehydrogenase iron-type/glycerol dehydrogenase GldA" evidence="4">
    <location>
        <begin position="8"/>
        <end position="175"/>
    </location>
</feature>
<reference evidence="8" key="1">
    <citation type="submission" date="2019-03" db="EMBL/GenBank/DDBJ databases">
        <authorList>
            <person name="Danneels B."/>
        </authorList>
    </citation>
    <scope>NUCLEOTIDE SEQUENCE</scope>
</reference>
<dbReference type="CDD" id="cd14861">
    <property type="entry name" value="Fe-ADH-like"/>
    <property type="match status" value="1"/>
</dbReference>
<dbReference type="SUPFAM" id="SSF56796">
    <property type="entry name" value="Dehydroquinate synthase-like"/>
    <property type="match status" value="1"/>
</dbReference>
<dbReference type="InterPro" id="IPR039697">
    <property type="entry name" value="Alcohol_dehydrogenase_Fe"/>
</dbReference>
<name>A0A484SP69_9ZZZZ</name>
<protein>
    <submittedName>
        <fullName evidence="8">Alcohol dehydrogenase</fullName>
        <ecNumber evidence="8">1.1.1.1</ecNumber>
    </submittedName>
</protein>
<dbReference type="FunFam" id="3.40.50.1970:FF:000003">
    <property type="entry name" value="Alcohol dehydrogenase, iron-containing"/>
    <property type="match status" value="1"/>
</dbReference>
<dbReference type="EMBL" id="CAADIO010000032">
    <property type="protein sequence ID" value="VFR93500.1"/>
    <property type="molecule type" value="Genomic_DNA"/>
</dbReference>
<dbReference type="EC" id="1.1.1.1" evidence="8"/>
<evidence type="ECO:0000256" key="2">
    <source>
        <dbReference type="ARBA" id="ARBA00023002"/>
    </source>
</evidence>
<gene>
    <name evidence="6" type="ORF">AMP9_4158</name>
    <name evidence="7" type="ORF">ANT2_3978</name>
    <name evidence="8" type="ORF">ANT3_3981</name>
    <name evidence="9" type="ORF">RAN3_3963</name>
</gene>
<evidence type="ECO:0000259" key="5">
    <source>
        <dbReference type="Pfam" id="PF25137"/>
    </source>
</evidence>
<dbReference type="GO" id="GO:0046872">
    <property type="term" value="F:metal ion binding"/>
    <property type="evidence" value="ECO:0007669"/>
    <property type="project" value="InterPro"/>
</dbReference>
<dbReference type="EMBL" id="CAADIG010000036">
    <property type="protein sequence ID" value="VFR51799.1"/>
    <property type="molecule type" value="Genomic_DNA"/>
</dbReference>
<dbReference type="EMBL" id="CAADHY010000015">
    <property type="protein sequence ID" value="VFR21992.1"/>
    <property type="molecule type" value="Genomic_DNA"/>
</dbReference>
<evidence type="ECO:0000313" key="7">
    <source>
        <dbReference type="EMBL" id="VFR51799.1"/>
    </source>
</evidence>
<dbReference type="Pfam" id="PF00465">
    <property type="entry name" value="Fe-ADH"/>
    <property type="match status" value="1"/>
</dbReference>
<dbReference type="GO" id="GO:0004022">
    <property type="term" value="F:alcohol dehydrogenase (NAD+) activity"/>
    <property type="evidence" value="ECO:0007669"/>
    <property type="project" value="UniProtKB-EC"/>
</dbReference>
<keyword evidence="2 8" id="KW-0560">Oxidoreductase</keyword>
<proteinExistence type="inferred from homology"/>
<dbReference type="InterPro" id="IPR056798">
    <property type="entry name" value="ADH_Fe_C"/>
</dbReference>
<evidence type="ECO:0000313" key="9">
    <source>
        <dbReference type="EMBL" id="VFR93500.1"/>
    </source>
</evidence>
<sequence>MALINYITQVQFGYGTLDLLKDECARFGIQRPLIVTDAGIRAAGLLDTVQAALPLPHAVYDRTPSNPTETAVREAVALYRSERCDGIVALGGGSPIDLAKGVAVCATHDGPLRQFAVIEGGLARITAATAPVIAIPTTAGTGSEVGRGAILILDDGRKVGVISPFVVPRVALCDPALTLGLPARMTAATGMDAIAHCMETFMAPGFNPPADGIALDGLRRAWKHIETATKTPGDRDARLNMMSASMQGALAFQKGLGCVHSLSHALGGINPGLHHGTLNAILLPATIRFNAAAPTMVAEDKLARMAQAMGLREGEDVAQAVQDLTARLGLPTRLSEIGVTEDLFDRIIKGALADHSHKTNPIDASADDYRRLLSASM</sequence>
<dbReference type="InterPro" id="IPR001670">
    <property type="entry name" value="ADH_Fe/GldA"/>
</dbReference>
<evidence type="ECO:0000313" key="6">
    <source>
        <dbReference type="EMBL" id="VFR21992.1"/>
    </source>
</evidence>